<dbReference type="Proteomes" id="UP000324800">
    <property type="component" value="Unassembled WGS sequence"/>
</dbReference>
<feature type="region of interest" description="Disordered" evidence="1">
    <location>
        <begin position="33"/>
        <end position="98"/>
    </location>
</feature>
<sequence length="166" mass="19188">MMKGVLLTASNTKGKSAGKQLVSYMERAGLAADGEHVDGGQGFGEEEEEGIDIHSLEIKKKKEKEQEKEQQKEKEQITKTPKSLKQLNQQNKPRNVEYYSKPIGQTLLLRELLIALDQRNINQREIDQEEVKEKEKEKETNKIRMEEKNKEDTNLNENKIQHSQQV</sequence>
<organism evidence="2 3">
    <name type="scientific">Streblomastix strix</name>
    <dbReference type="NCBI Taxonomy" id="222440"/>
    <lineage>
        <taxon>Eukaryota</taxon>
        <taxon>Metamonada</taxon>
        <taxon>Preaxostyla</taxon>
        <taxon>Oxymonadida</taxon>
        <taxon>Streblomastigidae</taxon>
        <taxon>Streblomastix</taxon>
    </lineage>
</organism>
<name>A0A5J4VMY2_9EUKA</name>
<gene>
    <name evidence="2" type="ORF">EZS28_020593</name>
</gene>
<dbReference type="AlphaFoldDB" id="A0A5J4VMY2"/>
<feature type="compositionally biased region" description="Basic and acidic residues" evidence="1">
    <location>
        <begin position="125"/>
        <end position="153"/>
    </location>
</feature>
<evidence type="ECO:0000256" key="1">
    <source>
        <dbReference type="SAM" id="MobiDB-lite"/>
    </source>
</evidence>
<feature type="compositionally biased region" description="Basic and acidic residues" evidence="1">
    <location>
        <begin position="51"/>
        <end position="77"/>
    </location>
</feature>
<evidence type="ECO:0000313" key="2">
    <source>
        <dbReference type="EMBL" id="KAA6383880.1"/>
    </source>
</evidence>
<protein>
    <submittedName>
        <fullName evidence="2">Uncharacterized protein</fullName>
    </submittedName>
</protein>
<feature type="compositionally biased region" description="Polar residues" evidence="1">
    <location>
        <begin position="81"/>
        <end position="93"/>
    </location>
</feature>
<feature type="region of interest" description="Disordered" evidence="1">
    <location>
        <begin position="125"/>
        <end position="166"/>
    </location>
</feature>
<evidence type="ECO:0000313" key="3">
    <source>
        <dbReference type="Proteomes" id="UP000324800"/>
    </source>
</evidence>
<proteinExistence type="predicted"/>
<accession>A0A5J4VMY2</accession>
<feature type="compositionally biased region" description="Polar residues" evidence="1">
    <location>
        <begin position="155"/>
        <end position="166"/>
    </location>
</feature>
<dbReference type="EMBL" id="SNRW01006026">
    <property type="protein sequence ID" value="KAA6383880.1"/>
    <property type="molecule type" value="Genomic_DNA"/>
</dbReference>
<reference evidence="2 3" key="1">
    <citation type="submission" date="2019-03" db="EMBL/GenBank/DDBJ databases">
        <title>Single cell metagenomics reveals metabolic interactions within the superorganism composed of flagellate Streblomastix strix and complex community of Bacteroidetes bacteria on its surface.</title>
        <authorList>
            <person name="Treitli S.C."/>
            <person name="Kolisko M."/>
            <person name="Husnik F."/>
            <person name="Keeling P."/>
            <person name="Hampl V."/>
        </authorList>
    </citation>
    <scope>NUCLEOTIDE SEQUENCE [LARGE SCALE GENOMIC DNA]</scope>
    <source>
        <strain evidence="2">ST1C</strain>
    </source>
</reference>
<comment type="caution">
    <text evidence="2">The sequence shown here is derived from an EMBL/GenBank/DDBJ whole genome shotgun (WGS) entry which is preliminary data.</text>
</comment>